<dbReference type="Gene3D" id="3.30.70.340">
    <property type="entry name" value="Metallocarboxypeptidase-like"/>
    <property type="match status" value="1"/>
</dbReference>
<evidence type="ECO:0000256" key="3">
    <source>
        <dbReference type="ARBA" id="ARBA00022645"/>
    </source>
</evidence>
<comment type="similarity">
    <text evidence="2 11">Belongs to the peptidase M14 family.</text>
</comment>
<keyword evidence="9" id="KW-0482">Metalloprotease</keyword>
<dbReference type="Pfam" id="PF00246">
    <property type="entry name" value="Peptidase_M14"/>
    <property type="match status" value="1"/>
</dbReference>
<comment type="caution">
    <text evidence="11">Lacks conserved residue(s) required for the propagation of feature annotation.</text>
</comment>
<comment type="cofactor">
    <cofactor evidence="1">
        <name>Zn(2+)</name>
        <dbReference type="ChEBI" id="CHEBI:29105"/>
    </cofactor>
</comment>
<dbReference type="GO" id="GO:0008270">
    <property type="term" value="F:zinc ion binding"/>
    <property type="evidence" value="ECO:0007669"/>
    <property type="project" value="InterPro"/>
</dbReference>
<sequence>MDFGNIFLQGKNNTKLFFGTHENMQIRTYLFTILQTLSSISNGLVSDKEKFLGPYKAYSILPTTQDHLEVLRLFHDLHQELIWKDNIILGEATDVIAPYEDQSKLEQILTQYNIQYKVTVNNVERLILEESEQNDFLRNRLLDDSGPNGQKSFYDISRYHSYDDMVRYMNFLKWRYYYMVDLIDLGKTYEGRTIKTIKISYPIEAKNKRSIWIDAGTHAREWASHSTAMYFINLLTTQYDYDPEVRQYVNNFTWYITPVLNPDGYEYSRSVKSVRVRMWRKNRSKREAHCSPSTKRCCVGVDLNRNFDFYWHCKLHCSERFVNLPIFFCQAFSNNRQPCFEDYRGPWAFSENETMAVRDFMYKHGHEIDAYITMHTYSQYWIYPFGHKASVYPKDIDELKAVALNATEALRRVHGTVYKIGSGADLLSTFRNI</sequence>
<accession>A0A915HSG3</accession>
<evidence type="ECO:0000256" key="1">
    <source>
        <dbReference type="ARBA" id="ARBA00001947"/>
    </source>
</evidence>
<evidence type="ECO:0000256" key="5">
    <source>
        <dbReference type="ARBA" id="ARBA00022723"/>
    </source>
</evidence>
<dbReference type="FunFam" id="3.40.630.10:FF:000084">
    <property type="entry name" value="Carboxypeptidase B2"/>
    <property type="match status" value="1"/>
</dbReference>
<dbReference type="SUPFAM" id="SSF53187">
    <property type="entry name" value="Zn-dependent exopeptidases"/>
    <property type="match status" value="1"/>
</dbReference>
<dbReference type="SUPFAM" id="SSF54897">
    <property type="entry name" value="Protease propeptides/inhibitors"/>
    <property type="match status" value="1"/>
</dbReference>
<dbReference type="Gene3D" id="3.40.630.10">
    <property type="entry name" value="Zn peptidases"/>
    <property type="match status" value="1"/>
</dbReference>
<organism evidence="13 14">
    <name type="scientific">Romanomermis culicivorax</name>
    <name type="common">Nematode worm</name>
    <dbReference type="NCBI Taxonomy" id="13658"/>
    <lineage>
        <taxon>Eukaryota</taxon>
        <taxon>Metazoa</taxon>
        <taxon>Ecdysozoa</taxon>
        <taxon>Nematoda</taxon>
        <taxon>Enoplea</taxon>
        <taxon>Dorylaimia</taxon>
        <taxon>Mermithida</taxon>
        <taxon>Mermithoidea</taxon>
        <taxon>Mermithidae</taxon>
        <taxon>Romanomermis</taxon>
    </lineage>
</organism>
<dbReference type="PANTHER" id="PTHR11705:SF91">
    <property type="entry name" value="FI01817P-RELATED"/>
    <property type="match status" value="1"/>
</dbReference>
<dbReference type="PRINTS" id="PR00765">
    <property type="entry name" value="CRBOXYPTASEA"/>
</dbReference>
<dbReference type="InterPro" id="IPR000834">
    <property type="entry name" value="Peptidase_M14"/>
</dbReference>
<evidence type="ECO:0000256" key="4">
    <source>
        <dbReference type="ARBA" id="ARBA00022670"/>
    </source>
</evidence>
<feature type="domain" description="Peptidase M14" evidence="12">
    <location>
        <begin position="158"/>
        <end position="433"/>
    </location>
</feature>
<keyword evidence="7" id="KW-0378">Hydrolase</keyword>
<dbReference type="GO" id="GO:0004181">
    <property type="term" value="F:metallocarboxypeptidase activity"/>
    <property type="evidence" value="ECO:0007669"/>
    <property type="project" value="InterPro"/>
</dbReference>
<dbReference type="Pfam" id="PF02244">
    <property type="entry name" value="Propep_M14"/>
    <property type="match status" value="1"/>
</dbReference>
<evidence type="ECO:0000259" key="12">
    <source>
        <dbReference type="PROSITE" id="PS52035"/>
    </source>
</evidence>
<evidence type="ECO:0000256" key="11">
    <source>
        <dbReference type="PROSITE-ProRule" id="PRU01379"/>
    </source>
</evidence>
<evidence type="ECO:0000313" key="13">
    <source>
        <dbReference type="Proteomes" id="UP000887565"/>
    </source>
</evidence>
<keyword evidence="3" id="KW-0121">Carboxypeptidase</keyword>
<dbReference type="GO" id="GO:0006508">
    <property type="term" value="P:proteolysis"/>
    <property type="evidence" value="ECO:0007669"/>
    <property type="project" value="UniProtKB-KW"/>
</dbReference>
<keyword evidence="4" id="KW-0645">Protease</keyword>
<evidence type="ECO:0000256" key="2">
    <source>
        <dbReference type="ARBA" id="ARBA00005988"/>
    </source>
</evidence>
<evidence type="ECO:0000256" key="6">
    <source>
        <dbReference type="ARBA" id="ARBA00022729"/>
    </source>
</evidence>
<keyword evidence="5" id="KW-0479">Metal-binding</keyword>
<dbReference type="InterPro" id="IPR036990">
    <property type="entry name" value="M14A-like_propep"/>
</dbReference>
<name>A0A915HSG3_ROMCU</name>
<keyword evidence="8" id="KW-0862">Zinc</keyword>
<keyword evidence="6" id="KW-0732">Signal</keyword>
<protein>
    <submittedName>
        <fullName evidence="14">Peptidase M14 carboxypeptidase A domain-containing protein</fullName>
    </submittedName>
</protein>
<dbReference type="PANTHER" id="PTHR11705">
    <property type="entry name" value="PROTEASE FAMILY M14 CARBOXYPEPTIDASE A,B"/>
    <property type="match status" value="1"/>
</dbReference>
<dbReference type="WBParaSite" id="nRc.2.0.1.t04317-RA">
    <property type="protein sequence ID" value="nRc.2.0.1.t04317-RA"/>
    <property type="gene ID" value="nRc.2.0.1.g04317"/>
</dbReference>
<evidence type="ECO:0000256" key="9">
    <source>
        <dbReference type="ARBA" id="ARBA00023049"/>
    </source>
</evidence>
<evidence type="ECO:0000256" key="8">
    <source>
        <dbReference type="ARBA" id="ARBA00022833"/>
    </source>
</evidence>
<evidence type="ECO:0000313" key="14">
    <source>
        <dbReference type="WBParaSite" id="nRc.2.0.1.t04317-RA"/>
    </source>
</evidence>
<proteinExistence type="inferred from homology"/>
<evidence type="ECO:0000256" key="7">
    <source>
        <dbReference type="ARBA" id="ARBA00022801"/>
    </source>
</evidence>
<keyword evidence="13" id="KW-1185">Reference proteome</keyword>
<dbReference type="InterPro" id="IPR003146">
    <property type="entry name" value="M14A_act_pep"/>
</dbReference>
<evidence type="ECO:0000256" key="10">
    <source>
        <dbReference type="ARBA" id="ARBA00023157"/>
    </source>
</evidence>
<dbReference type="SMART" id="SM00631">
    <property type="entry name" value="Zn_pept"/>
    <property type="match status" value="1"/>
</dbReference>
<keyword evidence="10" id="KW-1015">Disulfide bond</keyword>
<dbReference type="Proteomes" id="UP000887565">
    <property type="component" value="Unplaced"/>
</dbReference>
<dbReference type="GO" id="GO:0005615">
    <property type="term" value="C:extracellular space"/>
    <property type="evidence" value="ECO:0007669"/>
    <property type="project" value="TreeGrafter"/>
</dbReference>
<reference evidence="14" key="1">
    <citation type="submission" date="2022-11" db="UniProtKB">
        <authorList>
            <consortium name="WormBaseParasite"/>
        </authorList>
    </citation>
    <scope>IDENTIFICATION</scope>
</reference>
<dbReference type="AlphaFoldDB" id="A0A915HSG3"/>
<dbReference type="PROSITE" id="PS52035">
    <property type="entry name" value="PEPTIDASE_M14"/>
    <property type="match status" value="1"/>
</dbReference>